<dbReference type="Gene3D" id="1.10.3080.10">
    <property type="entry name" value="Clc chloride channel"/>
    <property type="match status" value="1"/>
</dbReference>
<dbReference type="PRINTS" id="PR00762">
    <property type="entry name" value="CLCHANNEL"/>
</dbReference>
<dbReference type="Pfam" id="PF00654">
    <property type="entry name" value="Voltage_CLC"/>
    <property type="match status" value="1"/>
</dbReference>
<organism evidence="11 12">
    <name type="scientific">Legionella nautarum</name>
    <dbReference type="NCBI Taxonomy" id="45070"/>
    <lineage>
        <taxon>Bacteria</taxon>
        <taxon>Pseudomonadati</taxon>
        <taxon>Pseudomonadota</taxon>
        <taxon>Gammaproteobacteria</taxon>
        <taxon>Legionellales</taxon>
        <taxon>Legionellaceae</taxon>
        <taxon>Legionella</taxon>
    </lineage>
</organism>
<keyword evidence="3 10" id="KW-0812">Transmembrane</keyword>
<evidence type="ECO:0000256" key="10">
    <source>
        <dbReference type="SAM" id="Phobius"/>
    </source>
</evidence>
<dbReference type="CDD" id="cd00400">
    <property type="entry name" value="Voltage_gated_ClC"/>
    <property type="match status" value="1"/>
</dbReference>
<protein>
    <submittedName>
        <fullName evidence="11">Voltage-gated chloride channel protein (ClC-type)</fullName>
    </submittedName>
</protein>
<dbReference type="RefSeq" id="WP_058505372.1">
    <property type="nucleotide sequence ID" value="NZ_CAAAIF010000004.1"/>
</dbReference>
<evidence type="ECO:0000256" key="6">
    <source>
        <dbReference type="ARBA" id="ARBA00023136"/>
    </source>
</evidence>
<keyword evidence="8" id="KW-0868">Chloride</keyword>
<evidence type="ECO:0000313" key="11">
    <source>
        <dbReference type="EMBL" id="KTD32720.1"/>
    </source>
</evidence>
<dbReference type="PANTHER" id="PTHR43427:SF6">
    <property type="entry name" value="CHLORIDE CHANNEL PROTEIN CLC-E"/>
    <property type="match status" value="1"/>
</dbReference>
<dbReference type="OrthoDB" id="9767361at2"/>
<keyword evidence="4 10" id="KW-1133">Transmembrane helix</keyword>
<evidence type="ECO:0000256" key="2">
    <source>
        <dbReference type="ARBA" id="ARBA00022448"/>
    </source>
</evidence>
<evidence type="ECO:0000256" key="9">
    <source>
        <dbReference type="ARBA" id="ARBA00023303"/>
    </source>
</evidence>
<dbReference type="Proteomes" id="UP000054725">
    <property type="component" value="Unassembled WGS sequence"/>
</dbReference>
<dbReference type="AlphaFoldDB" id="A0A0W0WK62"/>
<keyword evidence="6 10" id="KW-0472">Membrane</keyword>
<feature type="transmembrane region" description="Helical" evidence="10">
    <location>
        <begin position="199"/>
        <end position="225"/>
    </location>
</feature>
<name>A0A0W0WK62_9GAMM</name>
<feature type="transmembrane region" description="Helical" evidence="10">
    <location>
        <begin position="329"/>
        <end position="347"/>
    </location>
</feature>
<keyword evidence="2" id="KW-0813">Transport</keyword>
<dbReference type="InterPro" id="IPR001807">
    <property type="entry name" value="ClC"/>
</dbReference>
<dbReference type="PATRIC" id="fig|45070.6.peg.2501"/>
<feature type="transmembrane region" description="Helical" evidence="10">
    <location>
        <begin position="20"/>
        <end position="48"/>
    </location>
</feature>
<evidence type="ECO:0000256" key="5">
    <source>
        <dbReference type="ARBA" id="ARBA00023065"/>
    </source>
</evidence>
<dbReference type="InterPro" id="IPR050368">
    <property type="entry name" value="ClC-type_chloride_channel"/>
</dbReference>
<feature type="transmembrane region" description="Helical" evidence="10">
    <location>
        <begin position="383"/>
        <end position="409"/>
    </location>
</feature>
<dbReference type="EMBL" id="LNYO01000024">
    <property type="protein sequence ID" value="KTD32720.1"/>
    <property type="molecule type" value="Genomic_DNA"/>
</dbReference>
<keyword evidence="5" id="KW-0406">Ion transport</keyword>
<keyword evidence="7" id="KW-0869">Chloride channel</keyword>
<evidence type="ECO:0000256" key="1">
    <source>
        <dbReference type="ARBA" id="ARBA00004141"/>
    </source>
</evidence>
<dbReference type="InterPro" id="IPR014743">
    <property type="entry name" value="Cl-channel_core"/>
</dbReference>
<comment type="caution">
    <text evidence="11">The sequence shown here is derived from an EMBL/GenBank/DDBJ whole genome shotgun (WGS) entry which is preliminary data.</text>
</comment>
<feature type="transmembrane region" description="Helical" evidence="10">
    <location>
        <begin position="415"/>
        <end position="436"/>
    </location>
</feature>
<gene>
    <name evidence="11" type="primary">clcA_2</name>
    <name evidence="11" type="ORF">Lnau_2368</name>
</gene>
<dbReference type="GO" id="GO:0005254">
    <property type="term" value="F:chloride channel activity"/>
    <property type="evidence" value="ECO:0007669"/>
    <property type="project" value="UniProtKB-KW"/>
</dbReference>
<evidence type="ECO:0000256" key="4">
    <source>
        <dbReference type="ARBA" id="ARBA00022989"/>
    </source>
</evidence>
<dbReference type="PANTHER" id="PTHR43427">
    <property type="entry name" value="CHLORIDE CHANNEL PROTEIN CLC-E"/>
    <property type="match status" value="1"/>
</dbReference>
<keyword evidence="9" id="KW-0407">Ion channel</keyword>
<dbReference type="GO" id="GO:0034707">
    <property type="term" value="C:chloride channel complex"/>
    <property type="evidence" value="ECO:0007669"/>
    <property type="project" value="UniProtKB-KW"/>
</dbReference>
<accession>A0A0W0WK62</accession>
<keyword evidence="12" id="KW-1185">Reference proteome</keyword>
<sequence>MKHIRRRAQKSSQLESLHPIKMVVFAIILGILCGLGTILFRNLVALIHNVAFLGHFSFIYNENFHTLASLWGLGAILIPMVGSIIVIWLLKKFAPGQSGLGVPEILKAIFYQEGRIQPSVSLAKIIASTITIGTGGSVGREGPVFQIGALLSSIISNLLHLSIQQRKMLIAAGVAACTAVIFDAPFAGIIFASEFMLETISFFGVALIIIATFFALGIEYILINVKPIFSIQSVTQINSNLTLPNLLLFVSFGMVVGIISIVLIRSVYYFEDFFNRYFKSLYLRHMTGMLIVGCFMYLSMNLFGHYYIEGIGFATIQDCLNNQILNPRLLVFLVLTKLLATCLTLGSGASGGIFSPSLFIGAILGSVFALVINYLVPTVAVAPVLFTLIGMAAMLGSTTGALITSIILTCEMMRNYHFILPLIITVLIAYLVRYFFCRENIYTLKLHRRGIDLSRGYLN</sequence>
<feature type="transmembrane region" description="Helical" evidence="10">
    <location>
        <begin position="288"/>
        <end position="308"/>
    </location>
</feature>
<evidence type="ECO:0000256" key="3">
    <source>
        <dbReference type="ARBA" id="ARBA00022692"/>
    </source>
</evidence>
<comment type="subcellular location">
    <subcellularLocation>
        <location evidence="1">Membrane</location>
        <topology evidence="1">Multi-pass membrane protein</topology>
    </subcellularLocation>
</comment>
<evidence type="ECO:0000313" key="12">
    <source>
        <dbReference type="Proteomes" id="UP000054725"/>
    </source>
</evidence>
<evidence type="ECO:0000256" key="8">
    <source>
        <dbReference type="ARBA" id="ARBA00023214"/>
    </source>
</evidence>
<feature type="transmembrane region" description="Helical" evidence="10">
    <location>
        <begin position="353"/>
        <end position="376"/>
    </location>
</feature>
<evidence type="ECO:0000256" key="7">
    <source>
        <dbReference type="ARBA" id="ARBA00023173"/>
    </source>
</evidence>
<dbReference type="SUPFAM" id="SSF81340">
    <property type="entry name" value="Clc chloride channel"/>
    <property type="match status" value="1"/>
</dbReference>
<reference evidence="11 12" key="1">
    <citation type="submission" date="2015-11" db="EMBL/GenBank/DDBJ databases">
        <title>Genomic analysis of 38 Legionella species identifies large and diverse effector repertoires.</title>
        <authorList>
            <person name="Burstein D."/>
            <person name="Amaro F."/>
            <person name="Zusman T."/>
            <person name="Lifshitz Z."/>
            <person name="Cohen O."/>
            <person name="Gilbert J.A."/>
            <person name="Pupko T."/>
            <person name="Shuman H.A."/>
            <person name="Segal G."/>
        </authorList>
    </citation>
    <scope>NUCLEOTIDE SEQUENCE [LARGE SCALE GENOMIC DNA]</scope>
    <source>
        <strain evidence="11 12">ATCC 49506</strain>
    </source>
</reference>
<feature type="transmembrane region" description="Helical" evidence="10">
    <location>
        <begin position="68"/>
        <end position="90"/>
    </location>
</feature>
<feature type="transmembrane region" description="Helical" evidence="10">
    <location>
        <begin position="169"/>
        <end position="193"/>
    </location>
</feature>
<feature type="transmembrane region" description="Helical" evidence="10">
    <location>
        <begin position="246"/>
        <end position="268"/>
    </location>
</feature>
<proteinExistence type="predicted"/>